<name>A0ABU9S1X6_9BURK</name>
<dbReference type="Proteomes" id="UP001489897">
    <property type="component" value="Unassembled WGS sequence"/>
</dbReference>
<dbReference type="InterPro" id="IPR029062">
    <property type="entry name" value="Class_I_gatase-like"/>
</dbReference>
<feature type="domain" description="HTH araC/xylS-type" evidence="4">
    <location>
        <begin position="223"/>
        <end position="321"/>
    </location>
</feature>
<sequence>MKMGPLIGNSGTLQPGKYQGGEQRQIGLVLCDRFALADMAIIVEAFRALNAAMMRHETHAVRYDVRLLSSAGGRITSSSSVCVWTDSVESLVAADSFRAIMLSGGSGIRDLLRDNQFSRWLHRVQENCDLLVAIGESSVALAQMGRLTHDIALASLNSHPCKNRQTQVISADGAISAAVAVIKGEHGDVIATQIAKSIDPQFSLGLTDDIRRGIAATLSQPIQDAAHWICANGNRDISLDEVAQIAAMSSRNFLRRFKQEVGMKPSEYLLKVRLDMACRLLAQTRLPVEKIARRSGINGGGRLSKLFREHLQLTPTEYRVEHSDMEHDRKRSGG</sequence>
<evidence type="ECO:0000256" key="2">
    <source>
        <dbReference type="ARBA" id="ARBA00023125"/>
    </source>
</evidence>
<dbReference type="Gene3D" id="1.10.10.60">
    <property type="entry name" value="Homeodomain-like"/>
    <property type="match status" value="2"/>
</dbReference>
<dbReference type="PROSITE" id="PS00041">
    <property type="entry name" value="HTH_ARAC_FAMILY_1"/>
    <property type="match status" value="1"/>
</dbReference>
<keyword evidence="3" id="KW-0804">Transcription</keyword>
<evidence type="ECO:0000313" key="5">
    <source>
        <dbReference type="EMBL" id="MEM5425813.1"/>
    </source>
</evidence>
<gene>
    <name evidence="5" type="ORF">VSR73_32745</name>
</gene>
<keyword evidence="6" id="KW-1185">Reference proteome</keyword>
<dbReference type="Gene3D" id="3.40.50.880">
    <property type="match status" value="1"/>
</dbReference>
<keyword evidence="2" id="KW-0238">DNA-binding</keyword>
<dbReference type="PANTHER" id="PTHR43280:SF2">
    <property type="entry name" value="HTH-TYPE TRANSCRIPTIONAL REGULATOR EXSA"/>
    <property type="match status" value="1"/>
</dbReference>
<keyword evidence="1" id="KW-0805">Transcription regulation</keyword>
<dbReference type="Pfam" id="PF12833">
    <property type="entry name" value="HTH_18"/>
    <property type="match status" value="1"/>
</dbReference>
<dbReference type="PROSITE" id="PS01124">
    <property type="entry name" value="HTH_ARAC_FAMILY_2"/>
    <property type="match status" value="1"/>
</dbReference>
<dbReference type="InterPro" id="IPR018062">
    <property type="entry name" value="HTH_AraC-typ_CS"/>
</dbReference>
<dbReference type="SUPFAM" id="SSF52317">
    <property type="entry name" value="Class I glutamine amidotransferase-like"/>
    <property type="match status" value="1"/>
</dbReference>
<dbReference type="PANTHER" id="PTHR43280">
    <property type="entry name" value="ARAC-FAMILY TRANSCRIPTIONAL REGULATOR"/>
    <property type="match status" value="1"/>
</dbReference>
<dbReference type="SUPFAM" id="SSF46689">
    <property type="entry name" value="Homeodomain-like"/>
    <property type="match status" value="2"/>
</dbReference>
<evidence type="ECO:0000256" key="3">
    <source>
        <dbReference type="ARBA" id="ARBA00023163"/>
    </source>
</evidence>
<dbReference type="InterPro" id="IPR009057">
    <property type="entry name" value="Homeodomain-like_sf"/>
</dbReference>
<evidence type="ECO:0000313" key="6">
    <source>
        <dbReference type="Proteomes" id="UP001489897"/>
    </source>
</evidence>
<organism evidence="5 6">
    <name type="scientific">Paraburkholderia ferrariae</name>
    <dbReference type="NCBI Taxonomy" id="386056"/>
    <lineage>
        <taxon>Bacteria</taxon>
        <taxon>Pseudomonadati</taxon>
        <taxon>Pseudomonadota</taxon>
        <taxon>Betaproteobacteria</taxon>
        <taxon>Burkholderiales</taxon>
        <taxon>Burkholderiaceae</taxon>
        <taxon>Paraburkholderia</taxon>
    </lineage>
</organism>
<dbReference type="EMBL" id="JAYMRV010000013">
    <property type="protein sequence ID" value="MEM5425813.1"/>
    <property type="molecule type" value="Genomic_DNA"/>
</dbReference>
<comment type="caution">
    <text evidence="5">The sequence shown here is derived from an EMBL/GenBank/DDBJ whole genome shotgun (WGS) entry which is preliminary data.</text>
</comment>
<dbReference type="SMART" id="SM00342">
    <property type="entry name" value="HTH_ARAC"/>
    <property type="match status" value="1"/>
</dbReference>
<dbReference type="InterPro" id="IPR018060">
    <property type="entry name" value="HTH_AraC"/>
</dbReference>
<evidence type="ECO:0000259" key="4">
    <source>
        <dbReference type="PROSITE" id="PS01124"/>
    </source>
</evidence>
<dbReference type="RefSeq" id="WP_342949653.1">
    <property type="nucleotide sequence ID" value="NZ_JAYMRV010000013.1"/>
</dbReference>
<accession>A0ABU9S1X6</accession>
<reference evidence="5 6" key="1">
    <citation type="submission" date="2024-01" db="EMBL/GenBank/DDBJ databases">
        <title>The diversity of rhizobia nodulating Mimosa spp. in eleven states of Brazil covering several biomes is determined by host plant, location, and edaphic factors.</title>
        <authorList>
            <person name="Rouws L."/>
            <person name="Barauna A."/>
            <person name="Beukes C."/>
            <person name="De Faria S.M."/>
            <person name="Gross E."/>
            <person name="Dos Reis Junior F.B."/>
            <person name="Simon M."/>
            <person name="Maluk M."/>
            <person name="Odee D.W."/>
            <person name="Kenicer G."/>
            <person name="Young J.P.W."/>
            <person name="Reis V.M."/>
            <person name="Zilli J."/>
            <person name="James E.K."/>
        </authorList>
    </citation>
    <scope>NUCLEOTIDE SEQUENCE [LARGE SCALE GENOMIC DNA]</scope>
    <source>
        <strain evidence="5 6">JPY167</strain>
    </source>
</reference>
<protein>
    <submittedName>
        <fullName evidence="5">Helix-turn-helix domain-containing protein</fullName>
    </submittedName>
</protein>
<proteinExistence type="predicted"/>
<evidence type="ECO:0000256" key="1">
    <source>
        <dbReference type="ARBA" id="ARBA00023015"/>
    </source>
</evidence>